<dbReference type="InterPro" id="IPR036291">
    <property type="entry name" value="NAD(P)-bd_dom_sf"/>
</dbReference>
<dbReference type="EC" id="1.1.1.292" evidence="3"/>
<feature type="domain" description="Gfo/Idh/MocA-like oxidoreductase N-terminal" evidence="1">
    <location>
        <begin position="44"/>
        <end position="169"/>
    </location>
</feature>
<dbReference type="GO" id="GO:0000166">
    <property type="term" value="F:nucleotide binding"/>
    <property type="evidence" value="ECO:0007669"/>
    <property type="project" value="InterPro"/>
</dbReference>
<dbReference type="InterPro" id="IPR000683">
    <property type="entry name" value="Gfo/Idh/MocA-like_OxRdtase_N"/>
</dbReference>
<dbReference type="STRING" id="1851148.SMSP2_02477"/>
<dbReference type="InterPro" id="IPR019546">
    <property type="entry name" value="TAT_signal_bac_arc"/>
</dbReference>
<organism evidence="3 4">
    <name type="scientific">Limihaloglobus sulfuriphilus</name>
    <dbReference type="NCBI Taxonomy" id="1851148"/>
    <lineage>
        <taxon>Bacteria</taxon>
        <taxon>Pseudomonadati</taxon>
        <taxon>Planctomycetota</taxon>
        <taxon>Phycisphaerae</taxon>
        <taxon>Sedimentisphaerales</taxon>
        <taxon>Sedimentisphaeraceae</taxon>
        <taxon>Limihaloglobus</taxon>
    </lineage>
</organism>
<dbReference type="AlphaFoldDB" id="A0A1Q2MIH1"/>
<dbReference type="Pfam" id="PF01408">
    <property type="entry name" value="GFO_IDH_MocA"/>
    <property type="match status" value="1"/>
</dbReference>
<evidence type="ECO:0000313" key="4">
    <source>
        <dbReference type="Proteomes" id="UP000188181"/>
    </source>
</evidence>
<dbReference type="GO" id="GO:0033712">
    <property type="term" value="F:1,5-anhydro-D-fructose reductase (1,5-anhydro-D-mannitol-forming) activity"/>
    <property type="evidence" value="ECO:0007669"/>
    <property type="project" value="UniProtKB-EC"/>
</dbReference>
<dbReference type="InterPro" id="IPR050463">
    <property type="entry name" value="Gfo/Idh/MocA_oxidrdct_glycsds"/>
</dbReference>
<feature type="domain" description="Gfo/Idh/MocA-like oxidoreductase C-terminal" evidence="2">
    <location>
        <begin position="227"/>
        <end position="435"/>
    </location>
</feature>
<evidence type="ECO:0000259" key="1">
    <source>
        <dbReference type="Pfam" id="PF01408"/>
    </source>
</evidence>
<dbReference type="PANTHER" id="PTHR43818:SF12">
    <property type="entry name" value="NADH-DEPENDENT DEHYDROGENASE-RELATED"/>
    <property type="match status" value="1"/>
</dbReference>
<dbReference type="InterPro" id="IPR006311">
    <property type="entry name" value="TAT_signal"/>
</dbReference>
<evidence type="ECO:0000259" key="2">
    <source>
        <dbReference type="Pfam" id="PF02894"/>
    </source>
</evidence>
<dbReference type="Gene3D" id="3.30.360.10">
    <property type="entry name" value="Dihydrodipicolinate Reductase, domain 2"/>
    <property type="match status" value="1"/>
</dbReference>
<dbReference type="InterPro" id="IPR004104">
    <property type="entry name" value="Gfo/Idh/MocA-like_OxRdtase_C"/>
</dbReference>
<name>A0A1Q2MIH1_9BACT</name>
<dbReference type="PANTHER" id="PTHR43818">
    <property type="entry name" value="BCDNA.GH03377"/>
    <property type="match status" value="1"/>
</dbReference>
<dbReference type="KEGG" id="pbas:SMSP2_02477"/>
<dbReference type="OrthoDB" id="9792935at2"/>
<dbReference type="PROSITE" id="PS51318">
    <property type="entry name" value="TAT"/>
    <property type="match status" value="1"/>
</dbReference>
<keyword evidence="4" id="KW-1185">Reference proteome</keyword>
<dbReference type="RefSeq" id="WP_146684323.1">
    <property type="nucleotide sequence ID" value="NZ_CP019646.1"/>
</dbReference>
<sequence precursor="true">MLENITGNIDRRSFLRGSAIAGAGLVLANRISTVSAAAAGSNDINVALIGAGEQGNVLVNSCLQIPNVRFKAVCDIWEAYNLRKVSRLLKAYKHDVNTYIDYKEMLAQETDLDAVIIATPDFWHAPQTVDCLNAGLHVYCEKEMSNTLEGARKMVEAARSSEKLLQIGHQRRSNPRYQFVYDKIIKEAGLLGRITNINGQWNRSAKPDLGWPEKAAIDEAVLNMYGFDSMHQFRNWRWYKGLGGGPIVDLGSHQIDIYNWFLGAKPSSVIAGGGTDYYDKATHEWYDNVMAIYEYPTKQGMVRAFYQTLTTNSNNGYYETFMGDMGTLGISESSGRGAVYREPNAPEWDKWVKAGILIEPVEEEPAEAAADPDAILDVRETLAPPAYTFNVTMEKKYHQPHLENFFDAIRGKAKLNCPAEEGYESAVTVLKVNEAIELEKKLAITEDDYKV</sequence>
<dbReference type="Proteomes" id="UP000188181">
    <property type="component" value="Chromosome"/>
</dbReference>
<dbReference type="Pfam" id="PF02894">
    <property type="entry name" value="GFO_IDH_MocA_C"/>
    <property type="match status" value="1"/>
</dbReference>
<evidence type="ECO:0000313" key="3">
    <source>
        <dbReference type="EMBL" id="AQQ72097.1"/>
    </source>
</evidence>
<proteinExistence type="predicted"/>
<dbReference type="NCBIfam" id="TIGR01409">
    <property type="entry name" value="TAT_signal_seq"/>
    <property type="match status" value="1"/>
</dbReference>
<dbReference type="EMBL" id="CP019646">
    <property type="protein sequence ID" value="AQQ72097.1"/>
    <property type="molecule type" value="Genomic_DNA"/>
</dbReference>
<reference evidence="4" key="1">
    <citation type="submission" date="2017-02" db="EMBL/GenBank/DDBJ databases">
        <title>Comparative genomics and description of representatives of a novel lineage of planctomycetes thriving in anoxic sediments.</title>
        <authorList>
            <person name="Spring S."/>
            <person name="Bunk B."/>
            <person name="Sproer C."/>
        </authorList>
    </citation>
    <scope>NUCLEOTIDE SEQUENCE [LARGE SCALE GENOMIC DNA]</scope>
    <source>
        <strain evidence="4">SM-Chi-D1</strain>
    </source>
</reference>
<dbReference type="SUPFAM" id="SSF55347">
    <property type="entry name" value="Glyceraldehyde-3-phosphate dehydrogenase-like, C-terminal domain"/>
    <property type="match status" value="1"/>
</dbReference>
<dbReference type="Gene3D" id="3.40.50.720">
    <property type="entry name" value="NAD(P)-binding Rossmann-like Domain"/>
    <property type="match status" value="1"/>
</dbReference>
<gene>
    <name evidence="3" type="primary">afr_2</name>
    <name evidence="3" type="ORF">SMSP2_02477</name>
</gene>
<protein>
    <submittedName>
        <fullName evidence="3">1,5-anhydro-D-fructose reductase</fullName>
        <ecNumber evidence="3">1.1.1.292</ecNumber>
    </submittedName>
</protein>
<keyword evidence="3" id="KW-0560">Oxidoreductase</keyword>
<dbReference type="SUPFAM" id="SSF51735">
    <property type="entry name" value="NAD(P)-binding Rossmann-fold domains"/>
    <property type="match status" value="1"/>
</dbReference>
<accession>A0A1Q2MIH1</accession>